<dbReference type="AlphaFoldDB" id="A0A1F5KKY9"/>
<evidence type="ECO:0000313" key="2">
    <source>
        <dbReference type="Proteomes" id="UP000177328"/>
    </source>
</evidence>
<evidence type="ECO:0000313" key="1">
    <source>
        <dbReference type="EMBL" id="OGE41534.1"/>
    </source>
</evidence>
<proteinExistence type="predicted"/>
<name>A0A1F5KKY9_9BACT</name>
<dbReference type="Proteomes" id="UP000177328">
    <property type="component" value="Unassembled WGS sequence"/>
</dbReference>
<reference evidence="1 2" key="1">
    <citation type="journal article" date="2016" name="Nat. Commun.">
        <title>Thousands of microbial genomes shed light on interconnected biogeochemical processes in an aquifer system.</title>
        <authorList>
            <person name="Anantharaman K."/>
            <person name="Brown C.T."/>
            <person name="Hug L.A."/>
            <person name="Sharon I."/>
            <person name="Castelle C.J."/>
            <person name="Probst A.J."/>
            <person name="Thomas B.C."/>
            <person name="Singh A."/>
            <person name="Wilkins M.J."/>
            <person name="Karaoz U."/>
            <person name="Brodie E.L."/>
            <person name="Williams K.H."/>
            <person name="Hubbard S.S."/>
            <person name="Banfield J.F."/>
        </authorList>
    </citation>
    <scope>NUCLEOTIDE SEQUENCE [LARGE SCALE GENOMIC DNA]</scope>
</reference>
<accession>A0A1F5KKY9</accession>
<comment type="caution">
    <text evidence="1">The sequence shown here is derived from an EMBL/GenBank/DDBJ whole genome shotgun (WGS) entry which is preliminary data.</text>
</comment>
<sequence>MAYPLALKEKAIFLRKLGYSINEISNLLKIAKSTSSNWLSSIGLDDQALARLAERKVLGQHKANVTKQTKRQKVLEGFLQRAGEMLEGISLDTNLSKLLCSFLFWAEGEKNVSYVTFVNSDPKMVSLFLLTLRKGFSLEEHKFRALVHIHEYHSDKEIKEFWSQITKIPLSQFTKSYLKPHTGKNTRSGYKGSISVRYYDYKIALELNSIYNTFSKKYTGVG</sequence>
<protein>
    <submittedName>
        <fullName evidence="1">Uncharacterized protein</fullName>
    </submittedName>
</protein>
<organism evidence="1 2">
    <name type="scientific">Candidatus Daviesbacteria bacterium RIFCSPHIGHO2_02_FULL_43_12</name>
    <dbReference type="NCBI Taxonomy" id="1797776"/>
    <lineage>
        <taxon>Bacteria</taxon>
        <taxon>Candidatus Daviesiibacteriota</taxon>
    </lineage>
</organism>
<gene>
    <name evidence="1" type="ORF">A3D25_00755</name>
</gene>
<dbReference type="EMBL" id="MFDD01000001">
    <property type="protein sequence ID" value="OGE41534.1"/>
    <property type="molecule type" value="Genomic_DNA"/>
</dbReference>